<evidence type="ECO:0000256" key="2">
    <source>
        <dbReference type="ARBA" id="ARBA00022723"/>
    </source>
</evidence>
<reference evidence="8" key="1">
    <citation type="journal article" date="2019" name="Int. J. Syst. Evol. Microbiol.">
        <title>The Global Catalogue of Microorganisms (GCM) 10K type strain sequencing project: providing services to taxonomists for standard genome sequencing and annotation.</title>
        <authorList>
            <consortium name="The Broad Institute Genomics Platform"/>
            <consortium name="The Broad Institute Genome Sequencing Center for Infectious Disease"/>
            <person name="Wu L."/>
            <person name="Ma J."/>
        </authorList>
    </citation>
    <scope>NUCLEOTIDE SEQUENCE [LARGE SCALE GENOMIC DNA]</scope>
    <source>
        <strain evidence="8">CCUG 60523</strain>
    </source>
</reference>
<evidence type="ECO:0000256" key="4">
    <source>
        <dbReference type="ARBA" id="ARBA00022837"/>
    </source>
</evidence>
<evidence type="ECO:0000256" key="3">
    <source>
        <dbReference type="ARBA" id="ARBA00022801"/>
    </source>
</evidence>
<comment type="similarity">
    <text evidence="1">Belongs to the sulfatase family.</text>
</comment>
<dbReference type="Proteomes" id="UP001595805">
    <property type="component" value="Unassembled WGS sequence"/>
</dbReference>
<proteinExistence type="inferred from homology"/>
<evidence type="ECO:0000313" key="8">
    <source>
        <dbReference type="Proteomes" id="UP001595805"/>
    </source>
</evidence>
<keyword evidence="4" id="KW-0106">Calcium</keyword>
<organism evidence="7 8">
    <name type="scientific">Algoriphagus namhaensis</name>
    <dbReference type="NCBI Taxonomy" id="915353"/>
    <lineage>
        <taxon>Bacteria</taxon>
        <taxon>Pseudomonadati</taxon>
        <taxon>Bacteroidota</taxon>
        <taxon>Cytophagia</taxon>
        <taxon>Cytophagales</taxon>
        <taxon>Cyclobacteriaceae</taxon>
        <taxon>Algoriphagus</taxon>
    </lineage>
</organism>
<keyword evidence="5" id="KW-0732">Signal</keyword>
<name>A0ABV8AMM2_9BACT</name>
<keyword evidence="8" id="KW-1185">Reference proteome</keyword>
<feature type="signal peptide" evidence="5">
    <location>
        <begin position="1"/>
        <end position="22"/>
    </location>
</feature>
<dbReference type="PANTHER" id="PTHR42693:SF53">
    <property type="entry name" value="ENDO-4-O-SULFATASE"/>
    <property type="match status" value="1"/>
</dbReference>
<evidence type="ECO:0000259" key="6">
    <source>
        <dbReference type="Pfam" id="PF00884"/>
    </source>
</evidence>
<keyword evidence="2" id="KW-0479">Metal-binding</keyword>
<evidence type="ECO:0000313" key="7">
    <source>
        <dbReference type="EMBL" id="MFC3878989.1"/>
    </source>
</evidence>
<dbReference type="PROSITE" id="PS00149">
    <property type="entry name" value="SULFATASE_2"/>
    <property type="match status" value="1"/>
</dbReference>
<feature type="chain" id="PRO_5046280170" evidence="5">
    <location>
        <begin position="23"/>
        <end position="521"/>
    </location>
</feature>
<dbReference type="Gene3D" id="3.30.1120.10">
    <property type="match status" value="1"/>
</dbReference>
<dbReference type="CDD" id="cd16143">
    <property type="entry name" value="ARS_like"/>
    <property type="match status" value="1"/>
</dbReference>
<dbReference type="InterPro" id="IPR000917">
    <property type="entry name" value="Sulfatase_N"/>
</dbReference>
<dbReference type="InterPro" id="IPR050738">
    <property type="entry name" value="Sulfatase"/>
</dbReference>
<comment type="caution">
    <text evidence="7">The sequence shown here is derived from an EMBL/GenBank/DDBJ whole genome shotgun (WGS) entry which is preliminary data.</text>
</comment>
<dbReference type="PANTHER" id="PTHR42693">
    <property type="entry name" value="ARYLSULFATASE FAMILY MEMBER"/>
    <property type="match status" value="1"/>
</dbReference>
<gene>
    <name evidence="7" type="ORF">ACFOSV_02315</name>
</gene>
<dbReference type="RefSeq" id="WP_377902991.1">
    <property type="nucleotide sequence ID" value="NZ_JBHRZS010000003.1"/>
</dbReference>
<dbReference type="InterPro" id="IPR017850">
    <property type="entry name" value="Alkaline_phosphatase_core_sf"/>
</dbReference>
<dbReference type="Gene3D" id="3.40.720.10">
    <property type="entry name" value="Alkaline Phosphatase, subunit A"/>
    <property type="match status" value="1"/>
</dbReference>
<keyword evidence="3" id="KW-0378">Hydrolase</keyword>
<protein>
    <submittedName>
        <fullName evidence="7">Arylsulfatase</fullName>
    </submittedName>
</protein>
<feature type="domain" description="Sulfatase N-terminal" evidence="6">
    <location>
        <begin position="29"/>
        <end position="384"/>
    </location>
</feature>
<sequence>MCLVCSLLFVCLVVFSSCQNKAADNPVKPNIIVILADDLGYGDMGAYNPQSLIMTPYLDQLAVEGMKFTDAHTTSAVCTPTRYSLLTGRYNWRTRLKEGVLTGKSKALIPADRTTLGSMLQRSGYTTAFIGKWHLGMDWGLKEGEAFEEGGWNPEDYDQLDFSKPIENAPGTRGFDYSLALPASLDIAPYVYVENNQITSIPTKVTIDEGEYSWWREGPTSDDFIHEEVTPLFFKKSINYIQEQAKSNTPFFLYLALPSPHTPILPTEAWQGKSGLLPYADFIMMIDDYIGQLNQTLKDAGIEENTLLVFTSDNGCSPAAGFDKMVEMGHQPSGIFRGHKADIYEGGHRVPMIVKWPSKIKPTTVSNVTISQTDLMATFADLVGDTLGENEGEDSSSFLKILFGEQENEDLREGKVFHSVNGTFAIRKGDWKLITAKGSGGWSFPKPGDLAEAELPEMQLYNLRIDPSETQNQFLQNPEKAEELKQLLIKYIQEGRSTPGPKQLNDPFDGEWKQTWFMDED</sequence>
<dbReference type="SUPFAM" id="SSF53649">
    <property type="entry name" value="Alkaline phosphatase-like"/>
    <property type="match status" value="1"/>
</dbReference>
<dbReference type="PROSITE" id="PS00523">
    <property type="entry name" value="SULFATASE_1"/>
    <property type="match status" value="1"/>
</dbReference>
<dbReference type="EMBL" id="JBHRZS010000003">
    <property type="protein sequence ID" value="MFC3878989.1"/>
    <property type="molecule type" value="Genomic_DNA"/>
</dbReference>
<evidence type="ECO:0000256" key="1">
    <source>
        <dbReference type="ARBA" id="ARBA00008779"/>
    </source>
</evidence>
<evidence type="ECO:0000256" key="5">
    <source>
        <dbReference type="SAM" id="SignalP"/>
    </source>
</evidence>
<dbReference type="InterPro" id="IPR024607">
    <property type="entry name" value="Sulfatase_CS"/>
</dbReference>
<dbReference type="Pfam" id="PF00884">
    <property type="entry name" value="Sulfatase"/>
    <property type="match status" value="1"/>
</dbReference>
<accession>A0ABV8AMM2</accession>